<evidence type="ECO:0000256" key="8">
    <source>
        <dbReference type="ARBA" id="ARBA00023136"/>
    </source>
</evidence>
<feature type="active site" description="Proton donor" evidence="15">
    <location>
        <position position="542"/>
    </location>
</feature>
<comment type="pathway">
    <text evidence="2">Protein modification; protein glycosylation.</text>
</comment>
<keyword evidence="8 19" id="KW-0472">Membrane</keyword>
<evidence type="ECO:0000256" key="1">
    <source>
        <dbReference type="ARBA" id="ARBA00001913"/>
    </source>
</evidence>
<dbReference type="SUPFAM" id="SSF48225">
    <property type="entry name" value="Seven-hairpin glycosidases"/>
    <property type="match status" value="1"/>
</dbReference>
<evidence type="ECO:0000256" key="4">
    <source>
        <dbReference type="ARBA" id="ARBA00022692"/>
    </source>
</evidence>
<reference evidence="20 21" key="1">
    <citation type="submission" date="2024-05" db="EMBL/GenBank/DDBJ databases">
        <authorList>
            <person name="Wallberg A."/>
        </authorList>
    </citation>
    <scope>NUCLEOTIDE SEQUENCE [LARGE SCALE GENOMIC DNA]</scope>
</reference>
<keyword evidence="21" id="KW-1185">Reference proteome</keyword>
<accession>A0AAV2PPA5</accession>
<evidence type="ECO:0000256" key="15">
    <source>
        <dbReference type="PIRSR" id="PIRSR601382-1"/>
    </source>
</evidence>
<dbReference type="PANTHER" id="PTHR11742:SF6">
    <property type="entry name" value="MANNOSYL-OLIGOSACCHARIDE ALPHA-1,2-MANNOSIDASE IA-RELATED"/>
    <property type="match status" value="1"/>
</dbReference>
<dbReference type="AlphaFoldDB" id="A0AAV2PPA5"/>
<name>A0AAV2PPA5_MEGNR</name>
<dbReference type="FunFam" id="1.50.10.10:FF:000002">
    <property type="entry name" value="alpha-1,2-Mannosidase"/>
    <property type="match status" value="1"/>
</dbReference>
<evidence type="ECO:0000256" key="11">
    <source>
        <dbReference type="ARBA" id="ARBA00047669"/>
    </source>
</evidence>
<keyword evidence="5 18" id="KW-0378">Hydrolase</keyword>
<evidence type="ECO:0000313" key="20">
    <source>
        <dbReference type="EMBL" id="CAL4062907.1"/>
    </source>
</evidence>
<evidence type="ECO:0000256" key="2">
    <source>
        <dbReference type="ARBA" id="ARBA00004922"/>
    </source>
</evidence>
<proteinExistence type="inferred from homology"/>
<evidence type="ECO:0000256" key="19">
    <source>
        <dbReference type="SAM" id="Phobius"/>
    </source>
</evidence>
<dbReference type="PANTHER" id="PTHR11742">
    <property type="entry name" value="MANNOSYL-OLIGOSACCHARIDE ALPHA-1,2-MANNOSIDASE-RELATED"/>
    <property type="match status" value="1"/>
</dbReference>
<dbReference type="Proteomes" id="UP001497623">
    <property type="component" value="Unassembled WGS sequence"/>
</dbReference>
<dbReference type="EMBL" id="CAXKWB010000946">
    <property type="protein sequence ID" value="CAL4062907.1"/>
    <property type="molecule type" value="Genomic_DNA"/>
</dbReference>
<dbReference type="Pfam" id="PF01532">
    <property type="entry name" value="Glyco_hydro_47"/>
    <property type="match status" value="1"/>
</dbReference>
<evidence type="ECO:0000256" key="7">
    <source>
        <dbReference type="ARBA" id="ARBA00022968"/>
    </source>
</evidence>
<dbReference type="InterPro" id="IPR012341">
    <property type="entry name" value="6hp_glycosidase-like_sf"/>
</dbReference>
<feature type="active site" description="Proton donor" evidence="15">
    <location>
        <position position="300"/>
    </location>
</feature>
<dbReference type="InterPro" id="IPR036026">
    <property type="entry name" value="Seven-hairpin_glycosidases"/>
</dbReference>
<keyword evidence="6 16" id="KW-0106">Calcium</keyword>
<feature type="non-terminal residue" evidence="20">
    <location>
        <position position="1"/>
    </location>
</feature>
<keyword evidence="16" id="KW-0479">Metal-binding</keyword>
<dbReference type="EC" id="3.2.1.-" evidence="18"/>
<feature type="binding site" evidence="16">
    <location>
        <position position="653"/>
    </location>
    <ligand>
        <name>Ca(2+)</name>
        <dbReference type="ChEBI" id="CHEBI:29108"/>
    </ligand>
</feature>
<comment type="catalytic activity">
    <reaction evidence="11">
        <text>N(4)-(alpha-D-Man-(1-&gt;2)-alpha-D-Man-(1-&gt;2)-alpha-D-Man-(1-&gt;3)-[alpha-D-Man-(1-&gt;3)-[alpha-D-Man-(1-&gt;2)-alpha-D-Man-(1-&gt;6)]-alpha-D-Man-(1-&gt;6)]-beta-D-Man-(1-&gt;4)-beta-D-GlcNAc-(1-&gt;4)-beta-D-GlcNAc)-L-asparaginyl-[protein] (N-glucan mannose isomer 8A1,2,3B1,3) + 3 H2O = N(4)-(alpha-D-Man-(1-&gt;3)-[alpha-D-Man-(1-&gt;3)-[alpha-D-Man-(1-&gt;6)]-alpha-D-Man-(1-&gt;6)]-beta-D-Man-(1-&gt;4)-beta-D-GlcNAc-(1-&gt;4)-beta-D-GlcNAc)-L-asparaginyl-[protein] (N-glucan mannose isomer 5A1,2) + 3 beta-D-mannose</text>
        <dbReference type="Rhea" id="RHEA:56028"/>
        <dbReference type="Rhea" id="RHEA-COMP:14358"/>
        <dbReference type="Rhea" id="RHEA-COMP:14367"/>
        <dbReference type="ChEBI" id="CHEBI:15377"/>
        <dbReference type="ChEBI" id="CHEBI:28563"/>
        <dbReference type="ChEBI" id="CHEBI:59087"/>
        <dbReference type="ChEBI" id="CHEBI:60628"/>
        <dbReference type="EC" id="3.2.1.113"/>
    </reaction>
</comment>
<sequence>ALAGVLPVYSKRGGSWALRRVFRSREKVLILCVGLTFLLICIGPIFYLPDLRGGLSNKVDNVYKVYKEMQKAGPELILPPPPLPDSVEAAADHHHGLLHNHDGLHHNLLDTQQQDHHRLEDKQRLLDKINNDAELRVLEKPKIVQISSTEANKGEVQAEENNIKIEVPKGAAEAAAVVQPPAAAAASGGAAAPADSVVVVQGGEDPDPTARQRREKVKEMVLHAWRGYKSYAWGKNELRPVSKRGHTAGIFGRQDMGATIVDALDTLYIMGLTEEFNEGRNWVHNNLDFNQLRSEMSVFETNIRFVGGLLSIYALTGDPVFRDRALHIGRKLLPAFDTPTGIPYALTNVANGISKNYAWASGGSSILSEFGTLHLEFVYLSDVSGDPIFREKVMRIRDVVRKMDVPGGLYPNYLNPKTGKWGQRHTSLGALGDSFYEYLIKAYVQSGSKDEVAREMYETAIKAITDKLVMKSHSGLTYIAESKHDRLEHKMDHLACFTAGMYGMGAHVLNSEIVENHMEIAEGIANTCHESYVRTPTGLGPESFRFSEGIEARALKSSEKYYILRPEVVEGWFYMWRYTKNPKYREWAWNMVLALEKHCRVEGGYTGIQNVYMDNPQKDDVQQSFLFAETFKYLYLIFSDDTLLSLDQWVFNTEAHPLPVVGHNSMYRKAKDAEGQW</sequence>
<keyword evidence="10 18" id="KW-0326">Glycosidase</keyword>
<organism evidence="20 21">
    <name type="scientific">Meganyctiphanes norvegica</name>
    <name type="common">Northern krill</name>
    <name type="synonym">Thysanopoda norvegica</name>
    <dbReference type="NCBI Taxonomy" id="48144"/>
    <lineage>
        <taxon>Eukaryota</taxon>
        <taxon>Metazoa</taxon>
        <taxon>Ecdysozoa</taxon>
        <taxon>Arthropoda</taxon>
        <taxon>Crustacea</taxon>
        <taxon>Multicrustacea</taxon>
        <taxon>Malacostraca</taxon>
        <taxon>Eumalacostraca</taxon>
        <taxon>Eucarida</taxon>
        <taxon>Euphausiacea</taxon>
        <taxon>Euphausiidae</taxon>
        <taxon>Meganyctiphanes</taxon>
    </lineage>
</organism>
<protein>
    <recommendedName>
        <fullName evidence="18">alpha-1,2-Mannosidase</fullName>
        <ecNumber evidence="18">3.2.1.-</ecNumber>
    </recommendedName>
</protein>
<evidence type="ECO:0000256" key="14">
    <source>
        <dbReference type="ARBA" id="ARBA00060399"/>
    </source>
</evidence>
<keyword evidence="4 19" id="KW-0812">Transmembrane</keyword>
<comment type="catalytic activity">
    <reaction evidence="12">
        <text>N(4)-(alpha-D-Man-(1-&gt;2)-alpha-D-Man-(1-&gt;2)-alpha-D-Man-(1-&gt;3)-[alpha-D-Man-(1-&gt;2)-alpha-D-Man-(1-&gt;3)-[alpha-D-Man-(1-&gt;2)-alpha-D-Man-(1-&gt;6)]-alpha-D-Man-(1-&gt;6)]-beta-D-Man-(1-&gt;4)-beta-D-GlcNAc-(1-&gt;4)-beta-D-GlcNAc)-L-asparaginyl-[protein] (N-glucan mannose isomer 9A1,2,3B1,2,3) + 4 H2O = N(4)-(alpha-D-Man-(1-&gt;3)-[alpha-D-Man-(1-&gt;3)-[alpha-D-Man-(1-&gt;6)]-alpha-D-Man-(1-&gt;6)]-beta-D-Man-(1-&gt;4)-beta-D-GlcNAc-(1-&gt;4)-beta-D-GlcNAc)-L-asparaginyl-[protein] (N-glucan mannose isomer 5A1,2) + 4 beta-D-mannose</text>
        <dbReference type="Rhea" id="RHEA:56008"/>
        <dbReference type="Rhea" id="RHEA-COMP:14356"/>
        <dbReference type="Rhea" id="RHEA-COMP:14367"/>
        <dbReference type="ChEBI" id="CHEBI:15377"/>
        <dbReference type="ChEBI" id="CHEBI:28563"/>
        <dbReference type="ChEBI" id="CHEBI:59087"/>
        <dbReference type="ChEBI" id="CHEBI:139493"/>
        <dbReference type="EC" id="3.2.1.113"/>
    </reaction>
</comment>
<comment type="function">
    <text evidence="13">Involved in the maturation of Asn-linked oligosaccharides. Progressively trim alpha-1,2-linked mannose residues from Man(9)GlcNAc(2) to produce Man(5)GlcNAc(2).</text>
</comment>
<dbReference type="GO" id="GO:0000139">
    <property type="term" value="C:Golgi membrane"/>
    <property type="evidence" value="ECO:0007669"/>
    <property type="project" value="TreeGrafter"/>
</dbReference>
<evidence type="ECO:0000256" key="18">
    <source>
        <dbReference type="RuleBase" id="RU361193"/>
    </source>
</evidence>
<dbReference type="GO" id="GO:0005509">
    <property type="term" value="F:calcium ion binding"/>
    <property type="evidence" value="ECO:0007669"/>
    <property type="project" value="InterPro"/>
</dbReference>
<dbReference type="InterPro" id="IPR001382">
    <property type="entry name" value="Glyco_hydro_47"/>
</dbReference>
<keyword evidence="9 17" id="KW-1015">Disulfide bond</keyword>
<comment type="caution">
    <text evidence="20">The sequence shown here is derived from an EMBL/GenBank/DDBJ whole genome shotgun (WGS) entry which is preliminary data.</text>
</comment>
<evidence type="ECO:0000256" key="17">
    <source>
        <dbReference type="PIRSR" id="PIRSR601382-3"/>
    </source>
</evidence>
<evidence type="ECO:0000256" key="12">
    <source>
        <dbReference type="ARBA" id="ARBA00048605"/>
    </source>
</evidence>
<feature type="active site" evidence="15">
    <location>
        <position position="433"/>
    </location>
</feature>
<feature type="active site" evidence="15">
    <location>
        <position position="567"/>
    </location>
</feature>
<dbReference type="PRINTS" id="PR00747">
    <property type="entry name" value="GLYHDRLASE47"/>
</dbReference>
<evidence type="ECO:0000256" key="16">
    <source>
        <dbReference type="PIRSR" id="PIRSR601382-2"/>
    </source>
</evidence>
<evidence type="ECO:0000256" key="10">
    <source>
        <dbReference type="ARBA" id="ARBA00023295"/>
    </source>
</evidence>
<comment type="subcellular location">
    <subcellularLocation>
        <location evidence="14">Endomembrane system</location>
        <topology evidence="14">Single-pass type II membrane protein</topology>
    </subcellularLocation>
</comment>
<feature type="disulfide bond" evidence="17">
    <location>
        <begin position="496"/>
        <end position="528"/>
    </location>
</feature>
<dbReference type="GO" id="GO:0005783">
    <property type="term" value="C:endoplasmic reticulum"/>
    <property type="evidence" value="ECO:0007669"/>
    <property type="project" value="TreeGrafter"/>
</dbReference>
<evidence type="ECO:0000256" key="3">
    <source>
        <dbReference type="ARBA" id="ARBA00007658"/>
    </source>
</evidence>
<evidence type="ECO:0000313" key="21">
    <source>
        <dbReference type="Proteomes" id="UP001497623"/>
    </source>
</evidence>
<feature type="transmembrane region" description="Helical" evidence="19">
    <location>
        <begin position="28"/>
        <end position="48"/>
    </location>
</feature>
<comment type="cofactor">
    <cofactor evidence="1 16">
        <name>Ca(2+)</name>
        <dbReference type="ChEBI" id="CHEBI:29108"/>
    </cofactor>
</comment>
<dbReference type="InterPro" id="IPR050749">
    <property type="entry name" value="Glycosyl_Hydrolase_47"/>
</dbReference>
<dbReference type="Gene3D" id="1.50.10.10">
    <property type="match status" value="1"/>
</dbReference>
<comment type="similarity">
    <text evidence="3 18">Belongs to the glycosyl hydrolase 47 family.</text>
</comment>
<evidence type="ECO:0000256" key="9">
    <source>
        <dbReference type="ARBA" id="ARBA00023157"/>
    </source>
</evidence>
<keyword evidence="19" id="KW-1133">Transmembrane helix</keyword>
<gene>
    <name evidence="20" type="ORF">MNOR_LOCUS2922</name>
</gene>
<dbReference type="GO" id="GO:0004571">
    <property type="term" value="F:mannosyl-oligosaccharide 1,2-alpha-mannosidase activity"/>
    <property type="evidence" value="ECO:0007669"/>
    <property type="project" value="UniProtKB-EC"/>
</dbReference>
<evidence type="ECO:0000256" key="6">
    <source>
        <dbReference type="ARBA" id="ARBA00022837"/>
    </source>
</evidence>
<evidence type="ECO:0000256" key="13">
    <source>
        <dbReference type="ARBA" id="ARBA00054774"/>
    </source>
</evidence>
<dbReference type="GO" id="GO:0005975">
    <property type="term" value="P:carbohydrate metabolic process"/>
    <property type="evidence" value="ECO:0007669"/>
    <property type="project" value="InterPro"/>
</dbReference>
<keyword evidence="7" id="KW-0735">Signal-anchor</keyword>
<evidence type="ECO:0000256" key="5">
    <source>
        <dbReference type="ARBA" id="ARBA00022801"/>
    </source>
</evidence>